<name>A0A8H7XQX5_PSICU</name>
<proteinExistence type="predicted"/>
<dbReference type="EMBL" id="JAFIQS010000012">
    <property type="protein sequence ID" value="KAG5164386.1"/>
    <property type="molecule type" value="Genomic_DNA"/>
</dbReference>
<gene>
    <name evidence="1" type="ORF">JR316_010892</name>
</gene>
<accession>A0A8H7XQX5</accession>
<evidence type="ECO:0000313" key="1">
    <source>
        <dbReference type="EMBL" id="KAG5164386.1"/>
    </source>
</evidence>
<dbReference type="AlphaFoldDB" id="A0A8H7XQX5"/>
<comment type="caution">
    <text evidence="1">The sequence shown here is derived from an EMBL/GenBank/DDBJ whole genome shotgun (WGS) entry which is preliminary data.</text>
</comment>
<reference evidence="1" key="1">
    <citation type="submission" date="2021-02" db="EMBL/GenBank/DDBJ databases">
        <title>Psilocybe cubensis genome.</title>
        <authorList>
            <person name="Mckernan K.J."/>
            <person name="Crawford S."/>
            <person name="Trippe A."/>
            <person name="Kane L.T."/>
            <person name="Mclaughlin S."/>
        </authorList>
    </citation>
    <scope>NUCLEOTIDE SEQUENCE [LARGE SCALE GENOMIC DNA]</scope>
    <source>
        <strain evidence="1">MGC-MH-2018</strain>
    </source>
</reference>
<sequence length="811" mass="92608">MTPQSLSVDITQLAESKFWTESWCIPPTVRGPSLTFRPFLKILRVIYFFHHLPEREIHTITFQAFDYRIINNLNGGLCIGAGYRLFHVILASPGTFLDPVSYSMPNKVACQWSALEGDIYRICHHLGVLTNKPIVKPVLPFSFGYKKTHSSRSKALFAIEQSRNWFVVWMALLAYLVAQARGKPEQDTEQTDLLSYLASKGCNTAWLEAFSLSGVFDFADGTRAGTFVDAQKRAYSQPSIEWLCEFGVPVWYIWYPEYNEITQMKGLSPPCHEVQSVATIIFTSPSAHSSLFNSPKSLGESWQEFFAAREERNKRTQAAETHHQRQCRLNRKKNPPQTAKVFEWVKDISGTLVREPVAQRERAGRMAIYAKDQIRYDSFANEYDCCEEFGPGFKQWRSLEEGKMDYDVLSTFDNEVILSEMLKGIPTSLSVAIENDDVSEWLPRHVLPARGQSISDRAEEEILETLRLYCGFTPPLPCPDGTPISSIADQHNFLKFIGIPWKSCPVDIFAKPRIIAAVGFVRRLSIQSAIPDDQWDLNRCHTEYLGHSVRFKSLRIVRQVTDRSKMFYMFDFEPHNTDEWKLTMTSASDAMLNGVPFYTVRLSDSLQPTPSKNRHHLQPAVEYPYRSAGYQFTIDDYAVYIERTTRLLSGPMGRIALMKGGYLWRLAVTVVSFESVLTGPVVRSDEELLVVTDSEEQYCDNELTPQELEILSGVYHCHTGQGNQIAKRSWYPTPQKHEYPGQGYGRWTSNSEVLFDLFKSRNSTSSDFCLQRQPLPGNKWRDAIRGSGELRRAKLRMENTCLTLSSFACST</sequence>
<protein>
    <submittedName>
        <fullName evidence="1">Uncharacterized protein</fullName>
    </submittedName>
</protein>
<organism evidence="1">
    <name type="scientific">Psilocybe cubensis</name>
    <name type="common">Psychedelic mushroom</name>
    <name type="synonym">Stropharia cubensis</name>
    <dbReference type="NCBI Taxonomy" id="181762"/>
    <lineage>
        <taxon>Eukaryota</taxon>
        <taxon>Fungi</taxon>
        <taxon>Dikarya</taxon>
        <taxon>Basidiomycota</taxon>
        <taxon>Agaricomycotina</taxon>
        <taxon>Agaricomycetes</taxon>
        <taxon>Agaricomycetidae</taxon>
        <taxon>Agaricales</taxon>
        <taxon>Agaricineae</taxon>
        <taxon>Strophariaceae</taxon>
        <taxon>Psilocybe</taxon>
    </lineage>
</organism>